<feature type="coiled-coil region" evidence="1">
    <location>
        <begin position="49"/>
        <end position="153"/>
    </location>
</feature>
<protein>
    <submittedName>
        <fullName evidence="3">Uncharacterized protein</fullName>
    </submittedName>
</protein>
<keyword evidence="1" id="KW-0175">Coiled coil</keyword>
<evidence type="ECO:0000256" key="1">
    <source>
        <dbReference type="SAM" id="Coils"/>
    </source>
</evidence>
<accession>A0A9W7E2T6</accession>
<evidence type="ECO:0000313" key="4">
    <source>
        <dbReference type="Proteomes" id="UP001165082"/>
    </source>
</evidence>
<evidence type="ECO:0000256" key="2">
    <source>
        <dbReference type="SAM" id="MobiDB-lite"/>
    </source>
</evidence>
<comment type="caution">
    <text evidence="3">The sequence shown here is derived from an EMBL/GenBank/DDBJ whole genome shotgun (WGS) entry which is preliminary data.</text>
</comment>
<feature type="region of interest" description="Disordered" evidence="2">
    <location>
        <begin position="1"/>
        <end position="24"/>
    </location>
</feature>
<name>A0A9W7E2T6_9STRA</name>
<dbReference type="EMBL" id="BRXZ01001018">
    <property type="protein sequence ID" value="GMH60133.1"/>
    <property type="molecule type" value="Genomic_DNA"/>
</dbReference>
<keyword evidence="4" id="KW-1185">Reference proteome</keyword>
<sequence length="231" mass="25072">SVPTSNAAPSPLPPVAAAGDSSGKDAEIASLKAKNKELTEKSMMDGKKIFDLERESETLKKRISEVESAPGRQRRDSAAFADSISLMASKTEEIDKIRAELLEARKTISDLKLTSSNASAPPGTKPSLDMREMTSLRSQLDRCRKEKEKALRLVVKMVGKHNMAAHLRLHETTGDGLKSLVESYGGMGTGGRTEGRISPKKPGGPSMINSPGSEYKRSRVESYYRQQVPGL</sequence>
<reference evidence="3" key="1">
    <citation type="submission" date="2022-07" db="EMBL/GenBank/DDBJ databases">
        <title>Genome analysis of Parmales, a sister group of diatoms, reveals the evolutionary specialization of diatoms from phago-mixotrophs to photoautotrophs.</title>
        <authorList>
            <person name="Ban H."/>
            <person name="Sato S."/>
            <person name="Yoshikawa S."/>
            <person name="Kazumasa Y."/>
            <person name="Nakamura Y."/>
            <person name="Ichinomiya M."/>
            <person name="Saitoh K."/>
            <person name="Sato N."/>
            <person name="Blanc-Mathieu R."/>
            <person name="Endo H."/>
            <person name="Kuwata A."/>
            <person name="Ogata H."/>
        </authorList>
    </citation>
    <scope>NUCLEOTIDE SEQUENCE</scope>
</reference>
<dbReference type="Proteomes" id="UP001165082">
    <property type="component" value="Unassembled WGS sequence"/>
</dbReference>
<dbReference type="OrthoDB" id="202831at2759"/>
<proteinExistence type="predicted"/>
<feature type="non-terminal residue" evidence="3">
    <location>
        <position position="1"/>
    </location>
</feature>
<feature type="region of interest" description="Disordered" evidence="2">
    <location>
        <begin position="187"/>
        <end position="231"/>
    </location>
</feature>
<dbReference type="AlphaFoldDB" id="A0A9W7E2T6"/>
<organism evidence="3 4">
    <name type="scientific">Triparma retinervis</name>
    <dbReference type="NCBI Taxonomy" id="2557542"/>
    <lineage>
        <taxon>Eukaryota</taxon>
        <taxon>Sar</taxon>
        <taxon>Stramenopiles</taxon>
        <taxon>Ochrophyta</taxon>
        <taxon>Bolidophyceae</taxon>
        <taxon>Parmales</taxon>
        <taxon>Triparmaceae</taxon>
        <taxon>Triparma</taxon>
    </lineage>
</organism>
<evidence type="ECO:0000313" key="3">
    <source>
        <dbReference type="EMBL" id="GMH60133.1"/>
    </source>
</evidence>
<gene>
    <name evidence="3" type="ORF">TrRE_jg3481</name>
</gene>